<protein>
    <submittedName>
        <fullName evidence="1">(northern house mosquito) hypothetical protein</fullName>
    </submittedName>
</protein>
<name>A0A8D8D837_CULPI</name>
<accession>A0A8D8D837</accession>
<sequence length="103" mass="11589">MLRCAAPAPTLLLQAYSRGLFWDSRSQRQAVLLHSPTNVDNTAAAAVVVFVALSVYFKVEEKRGTREDIIAGEKRKNYRGRISQDARVRKGAPKCKQRIFARV</sequence>
<reference evidence="1" key="1">
    <citation type="submission" date="2021-05" db="EMBL/GenBank/DDBJ databases">
        <authorList>
            <person name="Alioto T."/>
            <person name="Alioto T."/>
            <person name="Gomez Garrido J."/>
        </authorList>
    </citation>
    <scope>NUCLEOTIDE SEQUENCE</scope>
</reference>
<evidence type="ECO:0000313" key="1">
    <source>
        <dbReference type="EMBL" id="CAG6504235.1"/>
    </source>
</evidence>
<dbReference type="EMBL" id="HBUE01149235">
    <property type="protein sequence ID" value="CAG6504235.1"/>
    <property type="molecule type" value="Transcribed_RNA"/>
</dbReference>
<organism evidence="1">
    <name type="scientific">Culex pipiens</name>
    <name type="common">House mosquito</name>
    <dbReference type="NCBI Taxonomy" id="7175"/>
    <lineage>
        <taxon>Eukaryota</taxon>
        <taxon>Metazoa</taxon>
        <taxon>Ecdysozoa</taxon>
        <taxon>Arthropoda</taxon>
        <taxon>Hexapoda</taxon>
        <taxon>Insecta</taxon>
        <taxon>Pterygota</taxon>
        <taxon>Neoptera</taxon>
        <taxon>Endopterygota</taxon>
        <taxon>Diptera</taxon>
        <taxon>Nematocera</taxon>
        <taxon>Culicoidea</taxon>
        <taxon>Culicidae</taxon>
        <taxon>Culicinae</taxon>
        <taxon>Culicini</taxon>
        <taxon>Culex</taxon>
        <taxon>Culex</taxon>
    </lineage>
</organism>
<proteinExistence type="predicted"/>
<dbReference type="AlphaFoldDB" id="A0A8D8D837"/>
<dbReference type="EMBL" id="HBUE01254200">
    <property type="protein sequence ID" value="CAG6555511.1"/>
    <property type="molecule type" value="Transcribed_RNA"/>
</dbReference>